<dbReference type="Gene3D" id="3.90.1590.10">
    <property type="entry name" value="glutathione-dependent formaldehyde- activating enzyme (gfa)"/>
    <property type="match status" value="1"/>
</dbReference>
<dbReference type="InterPro" id="IPR011057">
    <property type="entry name" value="Mss4-like_sf"/>
</dbReference>
<proteinExistence type="inferred from homology"/>
<accession>A0ABX5IYQ1</accession>
<evidence type="ECO:0000259" key="5">
    <source>
        <dbReference type="PROSITE" id="PS51891"/>
    </source>
</evidence>
<protein>
    <submittedName>
        <fullName evidence="6">GFA family protein</fullName>
    </submittedName>
</protein>
<dbReference type="EMBL" id="PXNS01000006">
    <property type="protein sequence ID" value="PTL94186.1"/>
    <property type="molecule type" value="Genomic_DNA"/>
</dbReference>
<dbReference type="RefSeq" id="WP_083970458.1">
    <property type="nucleotide sequence ID" value="NZ_PXNS01000006.1"/>
</dbReference>
<evidence type="ECO:0000313" key="6">
    <source>
        <dbReference type="EMBL" id="PTL94186.1"/>
    </source>
</evidence>
<comment type="caution">
    <text evidence="6">The sequence shown here is derived from an EMBL/GenBank/DDBJ whole genome shotgun (WGS) entry which is preliminary data.</text>
</comment>
<dbReference type="PANTHER" id="PTHR33337">
    <property type="entry name" value="GFA DOMAIN-CONTAINING PROTEIN"/>
    <property type="match status" value="1"/>
</dbReference>
<feature type="domain" description="CENP-V/GFA" evidence="5">
    <location>
        <begin position="2"/>
        <end position="105"/>
    </location>
</feature>
<reference evidence="6 7" key="1">
    <citation type="submission" date="2018-03" db="EMBL/GenBank/DDBJ databases">
        <authorList>
            <person name="Zhou J."/>
            <person name="Li X."/>
            <person name="Xue M."/>
            <person name="Yin J."/>
        </authorList>
    </citation>
    <scope>NUCLEOTIDE SEQUENCE [LARGE SCALE GENOMIC DNA]</scope>
    <source>
        <strain evidence="6 7">SYSU ZJ2214</strain>
    </source>
</reference>
<name>A0ABX5IYQ1_9GAMM</name>
<keyword evidence="4" id="KW-0456">Lyase</keyword>
<dbReference type="PANTHER" id="PTHR33337:SF40">
    <property type="entry name" value="CENP-V_GFA DOMAIN-CONTAINING PROTEIN-RELATED"/>
    <property type="match status" value="1"/>
</dbReference>
<evidence type="ECO:0000313" key="7">
    <source>
        <dbReference type="Proteomes" id="UP000241895"/>
    </source>
</evidence>
<gene>
    <name evidence="6" type="ORF">C6W88_11820</name>
</gene>
<evidence type="ECO:0000256" key="4">
    <source>
        <dbReference type="ARBA" id="ARBA00023239"/>
    </source>
</evidence>
<comment type="similarity">
    <text evidence="1">Belongs to the Gfa family.</text>
</comment>
<organism evidence="6 7">
    <name type="scientific">Halomonas litopenaei</name>
    <dbReference type="NCBI Taxonomy" id="2109328"/>
    <lineage>
        <taxon>Bacteria</taxon>
        <taxon>Pseudomonadati</taxon>
        <taxon>Pseudomonadota</taxon>
        <taxon>Gammaproteobacteria</taxon>
        <taxon>Oceanospirillales</taxon>
        <taxon>Halomonadaceae</taxon>
        <taxon>Halomonas</taxon>
    </lineage>
</organism>
<dbReference type="InterPro" id="IPR006913">
    <property type="entry name" value="CENP-V/GFA"/>
</dbReference>
<sequence>MLKGHCFCGNIIYEAGHSPSFETNCLCSICRRTSGAPLVTWFTVPIEDFHFISGSPSIFKSSAHGTRTFCPDCGTPLTFSSTESPSSIDVTTCTLDDPENLPPKDLTMAKYKLSWFQLGDDLPVYLEGHEGEDT</sequence>
<keyword evidence="7" id="KW-1185">Reference proteome</keyword>
<dbReference type="PROSITE" id="PS51891">
    <property type="entry name" value="CENP_V_GFA"/>
    <property type="match status" value="1"/>
</dbReference>
<evidence type="ECO:0000256" key="1">
    <source>
        <dbReference type="ARBA" id="ARBA00005495"/>
    </source>
</evidence>
<dbReference type="Proteomes" id="UP000241895">
    <property type="component" value="Unassembled WGS sequence"/>
</dbReference>
<evidence type="ECO:0000256" key="3">
    <source>
        <dbReference type="ARBA" id="ARBA00022833"/>
    </source>
</evidence>
<keyword evidence="2" id="KW-0479">Metal-binding</keyword>
<evidence type="ECO:0000256" key="2">
    <source>
        <dbReference type="ARBA" id="ARBA00022723"/>
    </source>
</evidence>
<keyword evidence="3" id="KW-0862">Zinc</keyword>
<dbReference type="Pfam" id="PF04828">
    <property type="entry name" value="GFA"/>
    <property type="match status" value="1"/>
</dbReference>
<dbReference type="SUPFAM" id="SSF51316">
    <property type="entry name" value="Mss4-like"/>
    <property type="match status" value="1"/>
</dbReference>